<dbReference type="RefSeq" id="XP_046061640.1">
    <property type="nucleotide sequence ID" value="XM_046204487.1"/>
</dbReference>
<comment type="caution">
    <text evidence="2">The sequence shown here is derived from an EMBL/GenBank/DDBJ whole genome shotgun (WGS) entry which is preliminary data.</text>
</comment>
<gene>
    <name evidence="2" type="ORF">OGAPHI_003505</name>
</gene>
<protein>
    <submittedName>
        <fullName evidence="2">Uncharacterized protein</fullName>
    </submittedName>
</protein>
<organism evidence="2 3">
    <name type="scientific">Ogataea philodendri</name>
    <dbReference type="NCBI Taxonomy" id="1378263"/>
    <lineage>
        <taxon>Eukaryota</taxon>
        <taxon>Fungi</taxon>
        <taxon>Dikarya</taxon>
        <taxon>Ascomycota</taxon>
        <taxon>Saccharomycotina</taxon>
        <taxon>Pichiomycetes</taxon>
        <taxon>Pichiales</taxon>
        <taxon>Pichiaceae</taxon>
        <taxon>Ogataea</taxon>
    </lineage>
</organism>
<name>A0A9P8P896_9ASCO</name>
<accession>A0A9P8P896</accession>
<dbReference type="AlphaFoldDB" id="A0A9P8P896"/>
<reference evidence="2" key="2">
    <citation type="submission" date="2021-01" db="EMBL/GenBank/DDBJ databases">
        <authorList>
            <person name="Schikora-Tamarit M.A."/>
        </authorList>
    </citation>
    <scope>NUCLEOTIDE SEQUENCE</scope>
    <source>
        <strain evidence="2">CBS6075</strain>
    </source>
</reference>
<evidence type="ECO:0000256" key="1">
    <source>
        <dbReference type="SAM" id="MobiDB-lite"/>
    </source>
</evidence>
<dbReference type="EMBL" id="JAEUBE010000255">
    <property type="protein sequence ID" value="KAH3666509.1"/>
    <property type="molecule type" value="Genomic_DNA"/>
</dbReference>
<keyword evidence="3" id="KW-1185">Reference proteome</keyword>
<dbReference type="GeneID" id="70235470"/>
<feature type="region of interest" description="Disordered" evidence="1">
    <location>
        <begin position="73"/>
        <end position="94"/>
    </location>
</feature>
<reference evidence="2" key="1">
    <citation type="journal article" date="2021" name="Open Biol.">
        <title>Shared evolutionary footprints suggest mitochondrial oxidative damage underlies multiple complex I losses in fungi.</title>
        <authorList>
            <person name="Schikora-Tamarit M.A."/>
            <person name="Marcet-Houben M."/>
            <person name="Nosek J."/>
            <person name="Gabaldon T."/>
        </authorList>
    </citation>
    <scope>NUCLEOTIDE SEQUENCE</scope>
    <source>
        <strain evidence="2">CBS6075</strain>
    </source>
</reference>
<evidence type="ECO:0000313" key="2">
    <source>
        <dbReference type="EMBL" id="KAH3666509.1"/>
    </source>
</evidence>
<dbReference type="Proteomes" id="UP000769157">
    <property type="component" value="Unassembled WGS sequence"/>
</dbReference>
<sequence length="105" mass="11387">MFLKAWIKVVDNQTDKSSCVEFNSQRSPKMPNIGNNSSSQTLSQNAPSNCPPFSTSASNVNARAFERTSKSSPFMTISWNPNKRGNHKSSGVNSSPCCCKVVGIV</sequence>
<evidence type="ECO:0000313" key="3">
    <source>
        <dbReference type="Proteomes" id="UP000769157"/>
    </source>
</evidence>
<feature type="region of interest" description="Disordered" evidence="1">
    <location>
        <begin position="22"/>
        <end position="53"/>
    </location>
</feature>
<proteinExistence type="predicted"/>